<gene>
    <name evidence="3" type="ORF">PoB_005070900</name>
</gene>
<keyword evidence="4" id="KW-1185">Reference proteome</keyword>
<organism evidence="3 4">
    <name type="scientific">Plakobranchus ocellatus</name>
    <dbReference type="NCBI Taxonomy" id="259542"/>
    <lineage>
        <taxon>Eukaryota</taxon>
        <taxon>Metazoa</taxon>
        <taxon>Spiralia</taxon>
        <taxon>Lophotrochozoa</taxon>
        <taxon>Mollusca</taxon>
        <taxon>Gastropoda</taxon>
        <taxon>Heterobranchia</taxon>
        <taxon>Euthyneura</taxon>
        <taxon>Panpulmonata</taxon>
        <taxon>Sacoglossa</taxon>
        <taxon>Placobranchoidea</taxon>
        <taxon>Plakobranchidae</taxon>
        <taxon>Plakobranchus</taxon>
    </lineage>
</organism>
<proteinExistence type="predicted"/>
<comment type="caution">
    <text evidence="3">The sequence shown here is derived from an EMBL/GenBank/DDBJ whole genome shotgun (WGS) entry which is preliminary data.</text>
</comment>
<name>A0AAV4BZA1_9GAST</name>
<keyword evidence="2" id="KW-0812">Transmembrane</keyword>
<evidence type="ECO:0000313" key="4">
    <source>
        <dbReference type="Proteomes" id="UP000735302"/>
    </source>
</evidence>
<dbReference type="Proteomes" id="UP000735302">
    <property type="component" value="Unassembled WGS sequence"/>
</dbReference>
<keyword evidence="2" id="KW-1133">Transmembrane helix</keyword>
<feature type="compositionally biased region" description="Polar residues" evidence="1">
    <location>
        <begin position="1"/>
        <end position="12"/>
    </location>
</feature>
<sequence>MVNVATRAQSKRATTEVPAGPQEVLPKSLVDSGLTPGLVMVSTATPPQILSQPGNIIDSPCTPAAKTVTSNGSQLYPSEEDILSLYLDFTEQQRADPTLTYCFGRLIRILFMAFRMSLTMVTYIVSSNTQVILTLLRHFVFLNLLDLKYCNQLMKPTFQVTLNGVKPWPL</sequence>
<evidence type="ECO:0000256" key="2">
    <source>
        <dbReference type="SAM" id="Phobius"/>
    </source>
</evidence>
<feature type="transmembrane region" description="Helical" evidence="2">
    <location>
        <begin position="106"/>
        <end position="125"/>
    </location>
</feature>
<evidence type="ECO:0000256" key="1">
    <source>
        <dbReference type="SAM" id="MobiDB-lite"/>
    </source>
</evidence>
<dbReference type="AlphaFoldDB" id="A0AAV4BZA1"/>
<keyword evidence="2" id="KW-0472">Membrane</keyword>
<dbReference type="EMBL" id="BLXT01005595">
    <property type="protein sequence ID" value="GFO24204.1"/>
    <property type="molecule type" value="Genomic_DNA"/>
</dbReference>
<reference evidence="3 4" key="1">
    <citation type="journal article" date="2021" name="Elife">
        <title>Chloroplast acquisition without the gene transfer in kleptoplastic sea slugs, Plakobranchus ocellatus.</title>
        <authorList>
            <person name="Maeda T."/>
            <person name="Takahashi S."/>
            <person name="Yoshida T."/>
            <person name="Shimamura S."/>
            <person name="Takaki Y."/>
            <person name="Nagai Y."/>
            <person name="Toyoda A."/>
            <person name="Suzuki Y."/>
            <person name="Arimoto A."/>
            <person name="Ishii H."/>
            <person name="Satoh N."/>
            <person name="Nishiyama T."/>
            <person name="Hasebe M."/>
            <person name="Maruyama T."/>
            <person name="Minagawa J."/>
            <person name="Obokata J."/>
            <person name="Shigenobu S."/>
        </authorList>
    </citation>
    <scope>NUCLEOTIDE SEQUENCE [LARGE SCALE GENOMIC DNA]</scope>
</reference>
<feature type="region of interest" description="Disordered" evidence="1">
    <location>
        <begin position="1"/>
        <end position="24"/>
    </location>
</feature>
<protein>
    <submittedName>
        <fullName evidence="3">Uncharacterized protein</fullName>
    </submittedName>
</protein>
<evidence type="ECO:0000313" key="3">
    <source>
        <dbReference type="EMBL" id="GFO24204.1"/>
    </source>
</evidence>
<accession>A0AAV4BZA1</accession>